<dbReference type="Pfam" id="PF24883">
    <property type="entry name" value="NPHP3_N"/>
    <property type="match status" value="1"/>
</dbReference>
<dbReference type="EMBL" id="JACAZI010000003">
    <property type="protein sequence ID" value="KAF7366240.1"/>
    <property type="molecule type" value="Genomic_DNA"/>
</dbReference>
<protein>
    <submittedName>
        <fullName evidence="6">WD40 repeat-like protein</fullName>
    </submittedName>
</protein>
<evidence type="ECO:0000313" key="6">
    <source>
        <dbReference type="EMBL" id="KAF7366240.1"/>
    </source>
</evidence>
<reference evidence="6" key="1">
    <citation type="submission" date="2020-05" db="EMBL/GenBank/DDBJ databases">
        <title>Mycena genomes resolve the evolution of fungal bioluminescence.</title>
        <authorList>
            <person name="Tsai I.J."/>
        </authorList>
    </citation>
    <scope>NUCLEOTIDE SEQUENCE</scope>
    <source>
        <strain evidence="6">CCC161011</strain>
    </source>
</reference>
<keyword evidence="1 3" id="KW-0853">WD repeat</keyword>
<dbReference type="Pfam" id="PF07676">
    <property type="entry name" value="PD40"/>
    <property type="match status" value="1"/>
</dbReference>
<dbReference type="Gene3D" id="3.40.50.300">
    <property type="entry name" value="P-loop containing nucleotide triphosphate hydrolases"/>
    <property type="match status" value="1"/>
</dbReference>
<dbReference type="InterPro" id="IPR015943">
    <property type="entry name" value="WD40/YVTN_repeat-like_dom_sf"/>
</dbReference>
<dbReference type="InterPro" id="IPR011659">
    <property type="entry name" value="WD40"/>
</dbReference>
<dbReference type="InterPro" id="IPR007111">
    <property type="entry name" value="NACHT_NTPase"/>
</dbReference>
<sequence>MDLFSSGHHITIHGGVGGMGGPGGHVGGAGGNAEGPQFTVSGAENWNVYVAGDLLNYFPSPGNVDPQARWIDSEARNRSSGAVRTLRQIAVPAVAYDASLRPRGVSSNSEEYSTTSFSSTQTPSTQPLKQLTIEQLISPKIQDDVQSLVQSDKLRTLNPQSFDAALRPQCLAGTRQNIITHITEWLTTPSERANILWLHGVAGAGKSTISTTVSEYFRSLRCLGAFLFFDRNNAAGSSPGRVIRNIAYFLAVSNAHIQAAVCDAITVDATLITAPIQTQFRRLLLEPLVAARNQIQGPIIIILDALDECGDPDSREGLVSLIVDEFPKLPAVFRFLIASRPVSDITGRFHGQTHIVPLQLDITTESTRHDIVAYLRQSMQNIRQTKRSLEPDWPGEDVIQTLADYSDGLFIWASTALKFVRSFDPKKRLATLLAAGVANNLDELYTIALRNSADWGDETFAEAAHLVLGAIVLSMEPLTDKTIDKLLGFKNGQAASVLVYLGCVIQWSHGQPARILHASFSDYLTGRPRCGLNFWFVDSKIQSKSLALGCLHVLNLQLHFNICHLEDSQILNADVPALPALVEKHIPAELKYASLFWSLHLRDTDLDEKILVELKGLIYTRFPYWLEVLSLINQVSVAAGSLETARKRVKTDEAFYNLLRDALSFMAGFAPLIAQSAPHIYISALPFTPHQSLIGKQFASSFPCTLRFTGPVGENWSSILKVFPGHTGGVSSVAFSPDGKQIVSGSVDQTVRIWDSETGDIVAGPFEVHTKWGIAVAFSPDGRLIASGDNLRHDDDEESDSGASEDTSRGGLRLWDAKTGTLVTGPIGDDGIESVAFSPDGKLVVSLTDGMMRLWDVKSGALEELFDKHHHWGSSATFSPDGKRIAYVTLEGVNVWDLETDTEVEGSSDEGMSRSTFISFAPDGKWIVSGSDEPTIGLQIWDSETGSVIPAFLEESSFQVTSVTFSPDGKHIIAGGADHRLHVWDSKTGALVGRLRGHTGWVTSVVFSPDGRRIASGSNDGTIRIWDAEVAIGGLANKRFAGHTRGVTCVAFSPDGKQIVSGSADMTVRVWDSKTGALVTTLNAKGNRSVLAISPNRKRIASRSDGLTVCVWNGDTDAVWIFSGYSQCAFSPDGQHIVVGCNRTVKILDSESGAVISGPFNVQTDQINCVAFSPDGHRVGAGFLHEPVRIWDSQTGAVVIGEHTCTWSITFSPDGTKLAAGSGKTVRILDVQTGVLLLAVPSEGYLGTYSSLAFSTDGSRIAVGSADSAVRVLNSETGAVVAGPFEGHTEGVTSVHFSPDGRRVVSGSQDSTIRVWELNNDETLLDSWGNHRWFKDDGWIKDSASAHLLWIPPWLRDGLYSPRNSLVIRSAGTTKLDLTQFVHGRDWHKCIGPK</sequence>
<feature type="region of interest" description="Disordered" evidence="4">
    <location>
        <begin position="788"/>
        <end position="810"/>
    </location>
</feature>
<feature type="repeat" description="WD" evidence="3">
    <location>
        <begin position="995"/>
        <end position="1027"/>
    </location>
</feature>
<feature type="repeat" description="WD" evidence="3">
    <location>
        <begin position="723"/>
        <end position="764"/>
    </location>
</feature>
<dbReference type="PANTHER" id="PTHR44019">
    <property type="entry name" value="WD REPEAT-CONTAINING PROTEIN 55"/>
    <property type="match status" value="1"/>
</dbReference>
<dbReference type="Pfam" id="PF00400">
    <property type="entry name" value="WD40"/>
    <property type="match status" value="10"/>
</dbReference>
<feature type="compositionally biased region" description="Gly residues" evidence="4">
    <location>
        <begin position="14"/>
        <end position="33"/>
    </location>
</feature>
<dbReference type="SUPFAM" id="SSF50998">
    <property type="entry name" value="Quinoprotein alcohol dehydrogenase-like"/>
    <property type="match status" value="2"/>
</dbReference>
<dbReference type="InterPro" id="IPR019775">
    <property type="entry name" value="WD40_repeat_CS"/>
</dbReference>
<dbReference type="PROSITE" id="PS50082">
    <property type="entry name" value="WD_REPEATS_2"/>
    <property type="match status" value="7"/>
</dbReference>
<gene>
    <name evidence="6" type="ORF">MVEN_00501300</name>
</gene>
<feature type="repeat" description="WD" evidence="3">
    <location>
        <begin position="953"/>
        <end position="994"/>
    </location>
</feature>
<evidence type="ECO:0000256" key="1">
    <source>
        <dbReference type="ARBA" id="ARBA00022574"/>
    </source>
</evidence>
<dbReference type="PROSITE" id="PS50837">
    <property type="entry name" value="NACHT"/>
    <property type="match status" value="1"/>
</dbReference>
<dbReference type="SUPFAM" id="SSF52540">
    <property type="entry name" value="P-loop containing nucleoside triphosphate hydrolases"/>
    <property type="match status" value="1"/>
</dbReference>
<dbReference type="Gene3D" id="2.130.10.10">
    <property type="entry name" value="YVTN repeat-like/Quinoprotein amine dehydrogenase"/>
    <property type="match status" value="5"/>
</dbReference>
<organism evidence="6 7">
    <name type="scientific">Mycena venus</name>
    <dbReference type="NCBI Taxonomy" id="2733690"/>
    <lineage>
        <taxon>Eukaryota</taxon>
        <taxon>Fungi</taxon>
        <taxon>Dikarya</taxon>
        <taxon>Basidiomycota</taxon>
        <taxon>Agaricomycotina</taxon>
        <taxon>Agaricomycetes</taxon>
        <taxon>Agaricomycetidae</taxon>
        <taxon>Agaricales</taxon>
        <taxon>Marasmiineae</taxon>
        <taxon>Mycenaceae</taxon>
        <taxon>Mycena</taxon>
    </lineage>
</organism>
<dbReference type="OrthoDB" id="163438at2759"/>
<feature type="repeat" description="WD" evidence="3">
    <location>
        <begin position="1285"/>
        <end position="1326"/>
    </location>
</feature>
<dbReference type="SMART" id="SM00320">
    <property type="entry name" value="WD40"/>
    <property type="match status" value="14"/>
</dbReference>
<evidence type="ECO:0000256" key="4">
    <source>
        <dbReference type="SAM" id="MobiDB-lite"/>
    </source>
</evidence>
<dbReference type="PROSITE" id="PS50294">
    <property type="entry name" value="WD_REPEATS_REGION"/>
    <property type="match status" value="5"/>
</dbReference>
<dbReference type="PROSITE" id="PS00678">
    <property type="entry name" value="WD_REPEATS_1"/>
    <property type="match status" value="4"/>
</dbReference>
<evidence type="ECO:0000259" key="5">
    <source>
        <dbReference type="PROSITE" id="PS50837"/>
    </source>
</evidence>
<name>A0A8H6YS81_9AGAR</name>
<dbReference type="Proteomes" id="UP000620124">
    <property type="component" value="Unassembled WGS sequence"/>
</dbReference>
<dbReference type="InterPro" id="IPR050505">
    <property type="entry name" value="WDR55/POC1"/>
</dbReference>
<evidence type="ECO:0000256" key="2">
    <source>
        <dbReference type="ARBA" id="ARBA00022737"/>
    </source>
</evidence>
<feature type="domain" description="NACHT" evidence="5">
    <location>
        <begin position="194"/>
        <end position="341"/>
    </location>
</feature>
<dbReference type="CDD" id="cd00200">
    <property type="entry name" value="WD40"/>
    <property type="match status" value="2"/>
</dbReference>
<keyword evidence="2" id="KW-0677">Repeat</keyword>
<feature type="repeat" description="WD" evidence="3">
    <location>
        <begin position="832"/>
        <end position="865"/>
    </location>
</feature>
<dbReference type="PRINTS" id="PR00320">
    <property type="entry name" value="GPROTEINBRPT"/>
</dbReference>
<dbReference type="InterPro" id="IPR020472">
    <property type="entry name" value="WD40_PAC1"/>
</dbReference>
<feature type="region of interest" description="Disordered" evidence="4">
    <location>
        <begin position="14"/>
        <end position="36"/>
    </location>
</feature>
<accession>A0A8H6YS81</accession>
<feature type="repeat" description="WD" evidence="3">
    <location>
        <begin position="1160"/>
        <end position="1201"/>
    </location>
</feature>
<comment type="caution">
    <text evidence="6">The sequence shown here is derived from an EMBL/GenBank/DDBJ whole genome shotgun (WGS) entry which is preliminary data.</text>
</comment>
<evidence type="ECO:0000256" key="3">
    <source>
        <dbReference type="PROSITE-ProRule" id="PRU00221"/>
    </source>
</evidence>
<feature type="repeat" description="WD" evidence="3">
    <location>
        <begin position="1040"/>
        <end position="1081"/>
    </location>
</feature>
<feature type="compositionally biased region" description="Low complexity" evidence="4">
    <location>
        <begin position="106"/>
        <end position="125"/>
    </location>
</feature>
<dbReference type="InterPro" id="IPR056884">
    <property type="entry name" value="NPHP3-like_N"/>
</dbReference>
<feature type="region of interest" description="Disordered" evidence="4">
    <location>
        <begin position="102"/>
        <end position="125"/>
    </location>
</feature>
<dbReference type="InterPro" id="IPR001680">
    <property type="entry name" value="WD40_rpt"/>
</dbReference>
<dbReference type="InterPro" id="IPR027417">
    <property type="entry name" value="P-loop_NTPase"/>
</dbReference>
<proteinExistence type="predicted"/>
<dbReference type="PANTHER" id="PTHR44019:SF8">
    <property type="entry name" value="POC1 CENTRIOLAR PROTEIN HOMOLOG"/>
    <property type="match status" value="1"/>
</dbReference>
<keyword evidence="7" id="KW-1185">Reference proteome</keyword>
<dbReference type="InterPro" id="IPR011047">
    <property type="entry name" value="Quinoprotein_ADH-like_sf"/>
</dbReference>
<evidence type="ECO:0000313" key="7">
    <source>
        <dbReference type="Proteomes" id="UP000620124"/>
    </source>
</evidence>